<feature type="compositionally biased region" description="Pro residues" evidence="1">
    <location>
        <begin position="98"/>
        <end position="111"/>
    </location>
</feature>
<dbReference type="GeneID" id="80915133"/>
<evidence type="ECO:0000256" key="1">
    <source>
        <dbReference type="SAM" id="MobiDB-lite"/>
    </source>
</evidence>
<feature type="region of interest" description="Disordered" evidence="1">
    <location>
        <begin position="1"/>
        <end position="149"/>
    </location>
</feature>
<dbReference type="OrthoDB" id="3796057at2759"/>
<feature type="compositionally biased region" description="Polar residues" evidence="1">
    <location>
        <begin position="63"/>
        <end position="96"/>
    </location>
</feature>
<evidence type="ECO:0000313" key="2">
    <source>
        <dbReference type="EMBL" id="KAJ4345472.1"/>
    </source>
</evidence>
<dbReference type="RefSeq" id="XP_056065636.1">
    <property type="nucleotide sequence ID" value="XM_056220333.1"/>
</dbReference>
<feature type="compositionally biased region" description="Low complexity" evidence="1">
    <location>
        <begin position="519"/>
        <end position="531"/>
    </location>
</feature>
<feature type="compositionally biased region" description="Basic and acidic residues" evidence="1">
    <location>
        <begin position="534"/>
        <end position="543"/>
    </location>
</feature>
<dbReference type="EMBL" id="JAPEUX010000009">
    <property type="protein sequence ID" value="KAJ4345472.1"/>
    <property type="molecule type" value="Genomic_DNA"/>
</dbReference>
<feature type="compositionally biased region" description="Basic and acidic residues" evidence="1">
    <location>
        <begin position="122"/>
        <end position="136"/>
    </location>
</feature>
<gene>
    <name evidence="2" type="ORF">N0V89_011603</name>
</gene>
<organism evidence="2 3">
    <name type="scientific">Didymosphaeria variabile</name>
    <dbReference type="NCBI Taxonomy" id="1932322"/>
    <lineage>
        <taxon>Eukaryota</taxon>
        <taxon>Fungi</taxon>
        <taxon>Dikarya</taxon>
        <taxon>Ascomycota</taxon>
        <taxon>Pezizomycotina</taxon>
        <taxon>Dothideomycetes</taxon>
        <taxon>Pleosporomycetidae</taxon>
        <taxon>Pleosporales</taxon>
        <taxon>Massarineae</taxon>
        <taxon>Didymosphaeriaceae</taxon>
        <taxon>Didymosphaeria</taxon>
    </lineage>
</organism>
<feature type="region of interest" description="Disordered" evidence="1">
    <location>
        <begin position="262"/>
        <end position="297"/>
    </location>
</feature>
<accession>A0A9W8XA20</accession>
<feature type="compositionally biased region" description="Low complexity" evidence="1">
    <location>
        <begin position="280"/>
        <end position="292"/>
    </location>
</feature>
<feature type="compositionally biased region" description="Polar residues" evidence="1">
    <location>
        <begin position="546"/>
        <end position="559"/>
    </location>
</feature>
<evidence type="ECO:0000313" key="3">
    <source>
        <dbReference type="Proteomes" id="UP001140513"/>
    </source>
</evidence>
<feature type="region of interest" description="Disordered" evidence="1">
    <location>
        <begin position="518"/>
        <end position="562"/>
    </location>
</feature>
<reference evidence="2" key="1">
    <citation type="submission" date="2022-10" db="EMBL/GenBank/DDBJ databases">
        <title>Tapping the CABI collections for fungal endophytes: first genome assemblies for Collariella, Neodidymelliopsis, Ascochyta clinopodiicola, Didymella pomorum, Didymosphaeria variabile, Neocosmospora piperis and Neocucurbitaria cava.</title>
        <authorList>
            <person name="Hill R."/>
        </authorList>
    </citation>
    <scope>NUCLEOTIDE SEQUENCE</scope>
    <source>
        <strain evidence="2">IMI 356815</strain>
    </source>
</reference>
<sequence length="632" mass="69680">MSPIYPYEHNLGSPSDDGAQLRSRIGVNPRSNAPSAEFTRPHIDADLRGPSSSPFSPFPSLPALNSQVRSYSPLQQSLESRYSPPNLSAVSSSITQPVTPPFQRPSRPPPELSDNVSTRLGGTKERNHDNVSHLQDRNMPGLPFEDDEGVGAGSYDYGKGLTMYEGIPLDDRDLRRVADTPTRKHSVSARDYKAHKEASAVNRLQFDWLDDVNETPPVTDDASDVMNTPIDGGEGFVVPRFKDVESMDPEELDDLMEAMFDPDFPPDHPASPHLFRRSPSESGRPPGRPISRFASPSASCVSGSAHVQFAANASVQDTPFAKTLKYFKQFKDKENTPSKSRRNASLPEEIAELAKEAQQEGVEDEKVMWDKYREIDLAPMDPITDDEMDVDLITGTSTRKTAAAVGEDLDLHRRSGAICIRPKTRAFLGDDKNGEQTSASLGLNDKVIEGYANETGPMYLVDIPGHFGDAFHLQFRSRASVELIATFLRERGEALDASRADIDRLVESFHECPSKFKISGPSDSASSYSDDGCFDLKSRDNEQGPKASSASTNDRNYVRTTGDHSHEKQMILYQEDPVFVKIIGMLPEAAFWVVARPIAHYSSKVLDAASRTFDTALHKLTGLSLDESRASE</sequence>
<name>A0A9W8XA20_9PLEO</name>
<comment type="caution">
    <text evidence="2">The sequence shown here is derived from an EMBL/GenBank/DDBJ whole genome shotgun (WGS) entry which is preliminary data.</text>
</comment>
<proteinExistence type="predicted"/>
<protein>
    <submittedName>
        <fullName evidence="2">Uncharacterized protein</fullName>
    </submittedName>
</protein>
<dbReference type="Proteomes" id="UP001140513">
    <property type="component" value="Unassembled WGS sequence"/>
</dbReference>
<dbReference type="AlphaFoldDB" id="A0A9W8XA20"/>
<keyword evidence="3" id="KW-1185">Reference proteome</keyword>